<dbReference type="InterPro" id="IPR000073">
    <property type="entry name" value="AB_hydrolase_1"/>
</dbReference>
<feature type="domain" description="AB hydrolase-1" evidence="3">
    <location>
        <begin position="131"/>
        <end position="384"/>
    </location>
</feature>
<protein>
    <submittedName>
        <fullName evidence="4">Alpha/beta hydrolase</fullName>
    </submittedName>
</protein>
<feature type="region of interest" description="Disordered" evidence="1">
    <location>
        <begin position="1"/>
        <end position="21"/>
    </location>
</feature>
<keyword evidence="2" id="KW-1133">Transmembrane helix</keyword>
<dbReference type="Proteomes" id="UP001138997">
    <property type="component" value="Unassembled WGS sequence"/>
</dbReference>
<evidence type="ECO:0000256" key="2">
    <source>
        <dbReference type="SAM" id="Phobius"/>
    </source>
</evidence>
<name>A0A9X1NDK5_9ACTN</name>
<gene>
    <name evidence="4" type="ORF">LR394_19055</name>
</gene>
<dbReference type="GO" id="GO:0016787">
    <property type="term" value="F:hydrolase activity"/>
    <property type="evidence" value="ECO:0007669"/>
    <property type="project" value="UniProtKB-KW"/>
</dbReference>
<dbReference type="Pfam" id="PF12697">
    <property type="entry name" value="Abhydrolase_6"/>
    <property type="match status" value="1"/>
</dbReference>
<feature type="region of interest" description="Disordered" evidence="1">
    <location>
        <begin position="402"/>
        <end position="433"/>
    </location>
</feature>
<evidence type="ECO:0000256" key="1">
    <source>
        <dbReference type="SAM" id="MobiDB-lite"/>
    </source>
</evidence>
<dbReference type="AlphaFoldDB" id="A0A9X1NDK5"/>
<keyword evidence="2" id="KW-0472">Membrane</keyword>
<feature type="transmembrane region" description="Helical" evidence="2">
    <location>
        <begin position="31"/>
        <end position="51"/>
    </location>
</feature>
<dbReference type="EMBL" id="JAJOMB010000010">
    <property type="protein sequence ID" value="MCD5313012.1"/>
    <property type="molecule type" value="Genomic_DNA"/>
</dbReference>
<dbReference type="PANTHER" id="PTHR43194:SF2">
    <property type="entry name" value="PEROXISOMAL MEMBRANE PROTEIN LPX1"/>
    <property type="match status" value="1"/>
</dbReference>
<evidence type="ECO:0000313" key="4">
    <source>
        <dbReference type="EMBL" id="MCD5313012.1"/>
    </source>
</evidence>
<sequence>MADKGPAKPPKIVTPAPTPVRPNFWRPERTALAFGVGLAATGVGAVIGLAAERVAVARKLRGTLEEEQVPTDGRGGPPLGSLRGRSRVVMSEDVPLHVEVDEADPDWVADPVTNRQLDQVPEPRRKPALTVVFTHGYSLSLDAWHYQRLALRGHYRLVFWDQRGHGRSGTGAPGSSTIEQIGRDLSAVIDAIAPEGPLVLLGHSMGGMTVMSLAEQRPELFAERVAGVGLFCTSAGGLGAIDFGLSGLGRAMMTVAPTAARLLARQPTLVAHGRRLGSDLESHLVRRYSFASPVPAELARFCAGMIAQTRMEVISDFLPTLGSHDKRVALATLNGHELLVMAGENDLLIPRSHSDEIFAALPDAEYVVVREAGHLLPLEHPDLVSTYLAELLADAAEVARQQPSSRRRGWGRRTVTPVHLKSRQRTERGGGHR</sequence>
<dbReference type="PANTHER" id="PTHR43194">
    <property type="entry name" value="HYDROLASE ALPHA/BETA FOLD FAMILY"/>
    <property type="match status" value="1"/>
</dbReference>
<keyword evidence="4" id="KW-0378">Hydrolase</keyword>
<comment type="caution">
    <text evidence="4">The sequence shown here is derived from an EMBL/GenBank/DDBJ whole genome shotgun (WGS) entry which is preliminary data.</text>
</comment>
<dbReference type="RefSeq" id="WP_231443815.1">
    <property type="nucleotide sequence ID" value="NZ_JAJOMB010000010.1"/>
</dbReference>
<evidence type="ECO:0000313" key="5">
    <source>
        <dbReference type="Proteomes" id="UP001138997"/>
    </source>
</evidence>
<feature type="compositionally biased region" description="Basic and acidic residues" evidence="1">
    <location>
        <begin position="424"/>
        <end position="433"/>
    </location>
</feature>
<accession>A0A9X1NDK5</accession>
<dbReference type="InterPro" id="IPR050228">
    <property type="entry name" value="Carboxylesterase_BioH"/>
</dbReference>
<dbReference type="Gene3D" id="3.40.50.1820">
    <property type="entry name" value="alpha/beta hydrolase"/>
    <property type="match status" value="1"/>
</dbReference>
<keyword evidence="2" id="KW-0812">Transmembrane</keyword>
<dbReference type="InterPro" id="IPR029058">
    <property type="entry name" value="AB_hydrolase_fold"/>
</dbReference>
<reference evidence="4" key="1">
    <citation type="submission" date="2021-11" db="EMBL/GenBank/DDBJ databases">
        <title>Streptomyces corallinus and Kineosporia corallina sp. nov., two new coral-derived marine actinobacteria.</title>
        <authorList>
            <person name="Buangrab K."/>
            <person name="Sutthacheep M."/>
            <person name="Yeemin T."/>
            <person name="Harunari E."/>
            <person name="Igarashi Y."/>
            <person name="Sripreechasak P."/>
            <person name="Kanchanasin P."/>
            <person name="Tanasupawat S."/>
            <person name="Phongsopitanun W."/>
        </authorList>
    </citation>
    <scope>NUCLEOTIDE SEQUENCE</scope>
    <source>
        <strain evidence="4">JCM 31032</strain>
    </source>
</reference>
<proteinExistence type="predicted"/>
<evidence type="ECO:0000259" key="3">
    <source>
        <dbReference type="Pfam" id="PF12697"/>
    </source>
</evidence>
<organism evidence="4 5">
    <name type="scientific">Kineosporia babensis</name>
    <dbReference type="NCBI Taxonomy" id="499548"/>
    <lineage>
        <taxon>Bacteria</taxon>
        <taxon>Bacillati</taxon>
        <taxon>Actinomycetota</taxon>
        <taxon>Actinomycetes</taxon>
        <taxon>Kineosporiales</taxon>
        <taxon>Kineosporiaceae</taxon>
        <taxon>Kineosporia</taxon>
    </lineage>
</organism>
<keyword evidence="5" id="KW-1185">Reference proteome</keyword>
<dbReference type="SUPFAM" id="SSF53474">
    <property type="entry name" value="alpha/beta-Hydrolases"/>
    <property type="match status" value="1"/>
</dbReference>